<dbReference type="PROSITE" id="PS01178">
    <property type="entry name" value="ANAPHYLATOXIN_2"/>
    <property type="match status" value="2"/>
</dbReference>
<comment type="subcellular location">
    <subcellularLocation>
        <location evidence="1">Secreted</location>
        <location evidence="1">Extracellular space</location>
        <location evidence="1">Extracellular matrix</location>
    </subcellularLocation>
</comment>
<dbReference type="PROSITE" id="PS51257">
    <property type="entry name" value="PROKAR_LIPOPROTEIN"/>
    <property type="match status" value="1"/>
</dbReference>
<keyword evidence="7" id="KW-0677">Repeat</keyword>
<dbReference type="Pfam" id="PF12662">
    <property type="entry name" value="cEGF"/>
    <property type="match status" value="2"/>
</dbReference>
<dbReference type="PROSITE" id="PS01177">
    <property type="entry name" value="ANAPHYLATOXIN_1"/>
    <property type="match status" value="1"/>
</dbReference>
<name>A0A8C5WLB7_9ANUR</name>
<dbReference type="Proteomes" id="UP000694569">
    <property type="component" value="Unplaced"/>
</dbReference>
<accession>A0A8C5WLB7</accession>
<feature type="domain" description="EGF-like" evidence="14">
    <location>
        <begin position="765"/>
        <end position="806"/>
    </location>
</feature>
<dbReference type="InterPro" id="IPR049883">
    <property type="entry name" value="NOTCH1_EGF-like"/>
</dbReference>
<feature type="domain" description="Anaphylatoxin-like" evidence="13">
    <location>
        <begin position="571"/>
        <end position="603"/>
    </location>
</feature>
<dbReference type="PANTHER" id="PTHR47333:SF4">
    <property type="entry name" value="EGF-LIKE DOMAIN-CONTAINING PROTEIN"/>
    <property type="match status" value="1"/>
</dbReference>
<keyword evidence="4" id="KW-0272">Extracellular matrix</keyword>
<reference evidence="15" key="1">
    <citation type="submission" date="2025-08" db="UniProtKB">
        <authorList>
            <consortium name="Ensembl"/>
        </authorList>
    </citation>
    <scope>IDENTIFICATION</scope>
</reference>
<evidence type="ECO:0000259" key="13">
    <source>
        <dbReference type="PROSITE" id="PS01178"/>
    </source>
</evidence>
<evidence type="ECO:0000256" key="5">
    <source>
        <dbReference type="ARBA" id="ARBA00022536"/>
    </source>
</evidence>
<dbReference type="Pfam" id="PF22914">
    <property type="entry name" value="Fibulin_C"/>
    <property type="match status" value="1"/>
</dbReference>
<feature type="region of interest" description="Disordered" evidence="12">
    <location>
        <begin position="432"/>
        <end position="481"/>
    </location>
</feature>
<feature type="compositionally biased region" description="Polar residues" evidence="12">
    <location>
        <begin position="451"/>
        <end position="465"/>
    </location>
</feature>
<dbReference type="InterPro" id="IPR018097">
    <property type="entry name" value="EGF_Ca-bd_CS"/>
</dbReference>
<dbReference type="OrthoDB" id="4062651at2759"/>
<proteinExistence type="inferred from homology"/>
<dbReference type="AlphaFoldDB" id="A0A8C5WLB7"/>
<feature type="region of interest" description="Disordered" evidence="12">
    <location>
        <begin position="347"/>
        <end position="381"/>
    </location>
</feature>
<evidence type="ECO:0000256" key="10">
    <source>
        <dbReference type="ARBA" id="ARBA00023180"/>
    </source>
</evidence>
<dbReference type="InterPro" id="IPR000020">
    <property type="entry name" value="Anaphylatoxin/fibulin"/>
</dbReference>
<dbReference type="Pfam" id="PF07645">
    <property type="entry name" value="EGF_CA"/>
    <property type="match status" value="4"/>
</dbReference>
<dbReference type="SMART" id="SM00181">
    <property type="entry name" value="EGF"/>
    <property type="match status" value="7"/>
</dbReference>
<dbReference type="PANTHER" id="PTHR47333">
    <property type="entry name" value="VON WILLEBRAND FACTOR C AND EGF DOMAIN-CONTAINING PROTEIN"/>
    <property type="match status" value="1"/>
</dbReference>
<dbReference type="SMART" id="SM00104">
    <property type="entry name" value="ANATO"/>
    <property type="match status" value="2"/>
</dbReference>
<evidence type="ECO:0000256" key="1">
    <source>
        <dbReference type="ARBA" id="ARBA00004498"/>
    </source>
</evidence>
<dbReference type="FunFam" id="2.10.25.10:FF:000139">
    <property type="entry name" value="Fibulin-1"/>
    <property type="match status" value="1"/>
</dbReference>
<keyword evidence="10" id="KW-0325">Glycoprotein</keyword>
<dbReference type="FunFam" id="2.10.25.10:FF:000038">
    <property type="entry name" value="Fibrillin 2"/>
    <property type="match status" value="1"/>
</dbReference>
<dbReference type="PROSITE" id="PS01187">
    <property type="entry name" value="EGF_CA"/>
    <property type="match status" value="3"/>
</dbReference>
<evidence type="ECO:0000256" key="2">
    <source>
        <dbReference type="ARBA" id="ARBA00006127"/>
    </source>
</evidence>
<dbReference type="CDD" id="cd00054">
    <property type="entry name" value="EGF_CA"/>
    <property type="match status" value="4"/>
</dbReference>
<dbReference type="Gene3D" id="2.10.25.10">
    <property type="entry name" value="Laminin"/>
    <property type="match status" value="7"/>
</dbReference>
<dbReference type="FunFam" id="2.10.25.10:FF:000010">
    <property type="entry name" value="Pro-epidermal growth factor"/>
    <property type="match status" value="1"/>
</dbReference>
<evidence type="ECO:0000256" key="7">
    <source>
        <dbReference type="ARBA" id="ARBA00022737"/>
    </source>
</evidence>
<feature type="compositionally biased region" description="Polar residues" evidence="12">
    <location>
        <begin position="363"/>
        <end position="381"/>
    </location>
</feature>
<feature type="domain" description="Anaphylatoxin-like" evidence="13">
    <location>
        <begin position="497"/>
        <end position="530"/>
    </location>
</feature>
<keyword evidence="8" id="KW-0106">Calcium</keyword>
<gene>
    <name evidence="15" type="primary">FBLN2</name>
</gene>
<keyword evidence="16" id="KW-1185">Reference proteome</keyword>
<evidence type="ECO:0000256" key="6">
    <source>
        <dbReference type="ARBA" id="ARBA00022729"/>
    </source>
</evidence>
<evidence type="ECO:0000256" key="12">
    <source>
        <dbReference type="SAM" id="MobiDB-lite"/>
    </source>
</evidence>
<evidence type="ECO:0000256" key="4">
    <source>
        <dbReference type="ARBA" id="ARBA00022530"/>
    </source>
</evidence>
<dbReference type="InterPro" id="IPR026823">
    <property type="entry name" value="cEGF"/>
</dbReference>
<dbReference type="GO" id="GO:0005509">
    <property type="term" value="F:calcium ion binding"/>
    <property type="evidence" value="ECO:0007669"/>
    <property type="project" value="InterPro"/>
</dbReference>
<feature type="compositionally biased region" description="Polar residues" evidence="12">
    <location>
        <begin position="472"/>
        <end position="481"/>
    </location>
</feature>
<dbReference type="GO" id="GO:0005576">
    <property type="term" value="C:extracellular region"/>
    <property type="evidence" value="ECO:0007669"/>
    <property type="project" value="InterPro"/>
</dbReference>
<dbReference type="GeneTree" id="ENSGT00940000156047"/>
<evidence type="ECO:0000256" key="9">
    <source>
        <dbReference type="ARBA" id="ARBA00023157"/>
    </source>
</evidence>
<dbReference type="PROSITE" id="PS50026">
    <property type="entry name" value="EGF_3"/>
    <property type="match status" value="3"/>
</dbReference>
<dbReference type="Ensembl" id="ENSLLET00000048184.1">
    <property type="protein sequence ID" value="ENSLLEP00000046345.1"/>
    <property type="gene ID" value="ENSLLEG00000029386.1"/>
</dbReference>
<protein>
    <submittedName>
        <fullName evidence="15">Fibulin 2</fullName>
    </submittedName>
</protein>
<dbReference type="PROSITE" id="PS00010">
    <property type="entry name" value="ASX_HYDROXYL"/>
    <property type="match status" value="2"/>
</dbReference>
<dbReference type="GO" id="GO:0071944">
    <property type="term" value="C:cell periphery"/>
    <property type="evidence" value="ECO:0007669"/>
    <property type="project" value="UniProtKB-ARBA"/>
</dbReference>
<dbReference type="Pfam" id="PF24532">
    <property type="entry name" value="FIBL-2"/>
    <property type="match status" value="1"/>
</dbReference>
<evidence type="ECO:0000313" key="15">
    <source>
        <dbReference type="Ensembl" id="ENSLLEP00000046345.1"/>
    </source>
</evidence>
<evidence type="ECO:0000256" key="11">
    <source>
        <dbReference type="PROSITE-ProRule" id="PRU00076"/>
    </source>
</evidence>
<sequence>MEFQHRQGGGLFHFPASLLGLHSAAFGCTKKPERSLRAPEIDPSGLNAQESAGTSLGFHYFFLDAWFSAMASDPRRCTLWDFLNMVAILLACTQVSLAQKNCTKDKCQQPENCIEEVLEDGTCCPTCAQHGCLCEGYQYYDCLNVGFKDGKVPEGESYFVDFGSTECSCPPGGGRISCHFIPCPELPPNCIDVIQPADGCVQCGRIGCIHGDEKYEADHTFHMSPCKFCHCPNSGGELMCYAVPDCDVSKVSHDSDPEKQYDYPYSLEQDSLDSDNTETVEKTNNYKRNAMHDHSFLEYDEDDVDEFFSTTVNPVKLTESTTLASEMHPSTKHEGILTTPVTIHSTEISSSIPPTTTTPTTVLARTSRATTPRPESSTLPIATTRPTQKNVLESTTTQITTTTDIQRLNSATSFGSVTTGGQQGGFELQLNNTQDITSPPSKDVSPEEGSRGNTFSEVKPTSTSVPPMIPPETSSQTDLTGHSTVYNGSSKDLVELCCAEGQQWSIDQGECENVPLGTSEDCRLARKQCCISYIKENTCIAGMVAAKEDGICMPAENDICERSYFKLCCDCCSLGLKIRNEGHSCESNLNLGYPCNHMMILCCNGEEQLIPPDIKVPLRAEPTVMIERDVDECALNTHTCVEGERCVNTFGSFVCIQEVICENGYTLLEGVCQDINECEASPSPCKQGYNCINTLGSYVCQRRQLNCKRGYKPNENGTICLDIDECSIGLHNCSSVESCYNLPGTHRCDCKKGYRYDHFRKTCIDVNECLNYPGRLCHHSCENTIGSYKCSCFAGFKLANDGKHCEDANECENNPCSQECTNTFGSYQCYCKEGYKLSDNGLSCEDINECVQGLGSLCIFACVNTPGSYRCACPETGFTMSANGLACKDVDECEAGSHNCSSSEDCYNVHGSYKCLSYECPENYQNVGRMKCERNTCYNYQECQNTPLRITYHRLNIPVNVMVPAQIFRITPSPAYTGDNIILDIKKGNEENYFSTRKFNPYTGILYLQRPVKKPKDFLLDVEMKLFRQGMVTTFLSRIYIFITSSAS</sequence>
<dbReference type="FunFam" id="2.10.25.10:FF:000240">
    <property type="entry name" value="Vitamin K-dependent protein S"/>
    <property type="match status" value="1"/>
</dbReference>
<dbReference type="SMART" id="SM00179">
    <property type="entry name" value="EGF_CA"/>
    <property type="match status" value="7"/>
</dbReference>
<comment type="similarity">
    <text evidence="2">Belongs to the fibulin family.</text>
</comment>
<keyword evidence="6" id="KW-0732">Signal</keyword>
<dbReference type="InterPro" id="IPR052080">
    <property type="entry name" value="vWF_C/EGF_Fibrillin"/>
</dbReference>
<dbReference type="InterPro" id="IPR009030">
    <property type="entry name" value="Growth_fac_rcpt_cys_sf"/>
</dbReference>
<evidence type="ECO:0000259" key="14">
    <source>
        <dbReference type="PROSITE" id="PS50026"/>
    </source>
</evidence>
<dbReference type="InterPro" id="IPR000152">
    <property type="entry name" value="EGF-type_Asp/Asn_hydroxyl_site"/>
</dbReference>
<dbReference type="InterPro" id="IPR056612">
    <property type="entry name" value="FIBL-2_dom"/>
</dbReference>
<comment type="caution">
    <text evidence="11">Lacks conserved residue(s) required for the propagation of feature annotation.</text>
</comment>
<dbReference type="SUPFAM" id="SSF57184">
    <property type="entry name" value="Growth factor receptor domain"/>
    <property type="match status" value="2"/>
</dbReference>
<keyword evidence="3" id="KW-0964">Secreted</keyword>
<feature type="compositionally biased region" description="Low complexity" evidence="12">
    <location>
        <begin position="347"/>
        <end position="361"/>
    </location>
</feature>
<dbReference type="InterPro" id="IPR000742">
    <property type="entry name" value="EGF"/>
</dbReference>
<dbReference type="InterPro" id="IPR001881">
    <property type="entry name" value="EGF-like_Ca-bd_dom"/>
</dbReference>
<feature type="domain" description="EGF-like" evidence="14">
    <location>
        <begin position="807"/>
        <end position="845"/>
    </location>
</feature>
<dbReference type="PROSITE" id="PS01186">
    <property type="entry name" value="EGF_2"/>
    <property type="match status" value="2"/>
</dbReference>
<keyword evidence="9" id="KW-1015">Disulfide bond</keyword>
<reference evidence="15" key="2">
    <citation type="submission" date="2025-09" db="UniProtKB">
        <authorList>
            <consortium name="Ensembl"/>
        </authorList>
    </citation>
    <scope>IDENTIFICATION</scope>
</reference>
<evidence type="ECO:0000313" key="16">
    <source>
        <dbReference type="Proteomes" id="UP000694569"/>
    </source>
</evidence>
<keyword evidence="5 11" id="KW-0245">EGF-like domain</keyword>
<feature type="domain" description="EGF-like" evidence="14">
    <location>
        <begin position="722"/>
        <end position="760"/>
    </location>
</feature>
<organism evidence="15 16">
    <name type="scientific">Leptobrachium leishanense</name>
    <name type="common">Leishan spiny toad</name>
    <dbReference type="NCBI Taxonomy" id="445787"/>
    <lineage>
        <taxon>Eukaryota</taxon>
        <taxon>Metazoa</taxon>
        <taxon>Chordata</taxon>
        <taxon>Craniata</taxon>
        <taxon>Vertebrata</taxon>
        <taxon>Euteleostomi</taxon>
        <taxon>Amphibia</taxon>
        <taxon>Batrachia</taxon>
        <taxon>Anura</taxon>
        <taxon>Pelobatoidea</taxon>
        <taxon>Megophryidae</taxon>
        <taxon>Leptobrachium</taxon>
    </lineage>
</organism>
<dbReference type="FunFam" id="2.10.25.10:FF:000078">
    <property type="entry name" value="Fibulin-1"/>
    <property type="match status" value="1"/>
</dbReference>
<dbReference type="InterPro" id="IPR055088">
    <property type="entry name" value="Fibulin_C"/>
</dbReference>
<evidence type="ECO:0000256" key="8">
    <source>
        <dbReference type="ARBA" id="ARBA00022837"/>
    </source>
</evidence>
<evidence type="ECO:0000256" key="3">
    <source>
        <dbReference type="ARBA" id="ARBA00022525"/>
    </source>
</evidence>
<dbReference type="SUPFAM" id="SSF57196">
    <property type="entry name" value="EGF/Laminin"/>
    <property type="match status" value="2"/>
</dbReference>